<dbReference type="Pfam" id="PF03650">
    <property type="entry name" value="MPC"/>
    <property type="match status" value="1"/>
</dbReference>
<dbReference type="AlphaFoldDB" id="V5H831"/>
<keyword evidence="4 9" id="KW-0812">Transmembrane</keyword>
<evidence type="ECO:0000256" key="3">
    <source>
        <dbReference type="ARBA" id="ARBA00022448"/>
    </source>
</evidence>
<comment type="function">
    <text evidence="9">Mediates the uptake of pyruvate into mitochondria.</text>
</comment>
<protein>
    <recommendedName>
        <fullName evidence="9">Mitochondrial pyruvate carrier</fullName>
    </recommendedName>
</protein>
<evidence type="ECO:0000256" key="9">
    <source>
        <dbReference type="RuleBase" id="RU363100"/>
    </source>
</evidence>
<dbReference type="InterPro" id="IPR005336">
    <property type="entry name" value="MPC"/>
</dbReference>
<evidence type="ECO:0000256" key="5">
    <source>
        <dbReference type="ARBA" id="ARBA00022792"/>
    </source>
</evidence>
<feature type="transmembrane region" description="Helical" evidence="9">
    <location>
        <begin position="63"/>
        <end position="81"/>
    </location>
</feature>
<evidence type="ECO:0000256" key="6">
    <source>
        <dbReference type="ARBA" id="ARBA00022989"/>
    </source>
</evidence>
<dbReference type="GO" id="GO:0005743">
    <property type="term" value="C:mitochondrial inner membrane"/>
    <property type="evidence" value="ECO:0007669"/>
    <property type="project" value="UniProtKB-SubCell"/>
</dbReference>
<dbReference type="PANTHER" id="PTHR14154">
    <property type="entry name" value="UPF0041 BRAIN PROTEIN 44-RELATED"/>
    <property type="match status" value="1"/>
</dbReference>
<feature type="non-terminal residue" evidence="10">
    <location>
        <position position="125"/>
    </location>
</feature>
<comment type="subcellular location">
    <subcellularLocation>
        <location evidence="1 9">Mitochondrion inner membrane</location>
        <topology evidence="1 9">Multi-pass membrane protein</topology>
    </subcellularLocation>
</comment>
<feature type="transmembrane region" description="Helical" evidence="9">
    <location>
        <begin position="87"/>
        <end position="108"/>
    </location>
</feature>
<accession>V5H831</accession>
<evidence type="ECO:0000256" key="4">
    <source>
        <dbReference type="ARBA" id="ARBA00022692"/>
    </source>
</evidence>
<evidence type="ECO:0000313" key="10">
    <source>
        <dbReference type="EMBL" id="JAB73259.1"/>
    </source>
</evidence>
<sequence length="125" mass="14173">MSNFASQIVKQLGSREFRQYLCRVADRTDLAARHFWGPGKATRTTAVFSRPIPLSTCNSIRTYFLFLVANWGIPIAAIADIRKDPSFISGKMTTALCIYSLLFMRFALKVQPRNLLLFACTQYVV</sequence>
<organism evidence="10">
    <name type="scientific">Ixodes ricinus</name>
    <name type="common">Common tick</name>
    <name type="synonym">Acarus ricinus</name>
    <dbReference type="NCBI Taxonomy" id="34613"/>
    <lineage>
        <taxon>Eukaryota</taxon>
        <taxon>Metazoa</taxon>
        <taxon>Ecdysozoa</taxon>
        <taxon>Arthropoda</taxon>
        <taxon>Chelicerata</taxon>
        <taxon>Arachnida</taxon>
        <taxon>Acari</taxon>
        <taxon>Parasitiformes</taxon>
        <taxon>Ixodida</taxon>
        <taxon>Ixodoidea</taxon>
        <taxon>Ixodidae</taxon>
        <taxon>Ixodinae</taxon>
        <taxon>Ixodes</taxon>
    </lineage>
</organism>
<evidence type="ECO:0000256" key="1">
    <source>
        <dbReference type="ARBA" id="ARBA00004448"/>
    </source>
</evidence>
<name>V5H831_IXORI</name>
<evidence type="ECO:0000256" key="2">
    <source>
        <dbReference type="ARBA" id="ARBA00006416"/>
    </source>
</evidence>
<dbReference type="EMBL" id="GANP01011209">
    <property type="protein sequence ID" value="JAB73259.1"/>
    <property type="molecule type" value="mRNA"/>
</dbReference>
<keyword evidence="8 9" id="KW-0472">Membrane</keyword>
<keyword evidence="3 9" id="KW-0813">Transport</keyword>
<keyword evidence="5 9" id="KW-0999">Mitochondrion inner membrane</keyword>
<reference evidence="10" key="1">
    <citation type="journal article" date="2015" name="Sci. Rep.">
        <title>Tissue- and time-dependent transcription in Ixodes ricinus salivary glands and midguts when blood feeding on the vertebrate host.</title>
        <authorList>
            <person name="Kotsyfakis M."/>
            <person name="Schwarz A."/>
            <person name="Erhart J."/>
            <person name="Ribeiro J.M."/>
        </authorList>
    </citation>
    <scope>NUCLEOTIDE SEQUENCE</scope>
    <source>
        <tissue evidence="10">Salivary gland and midgut</tissue>
    </source>
</reference>
<evidence type="ECO:0000256" key="7">
    <source>
        <dbReference type="ARBA" id="ARBA00023128"/>
    </source>
</evidence>
<keyword evidence="6 9" id="KW-1133">Transmembrane helix</keyword>
<dbReference type="GO" id="GO:0006850">
    <property type="term" value="P:pyruvate import into mitochondria"/>
    <property type="evidence" value="ECO:0007669"/>
    <property type="project" value="InterPro"/>
</dbReference>
<proteinExistence type="evidence at transcript level"/>
<comment type="similarity">
    <text evidence="2 9">Belongs to the mitochondrial pyruvate carrier (MPC) (TC 2.A.105) family.</text>
</comment>
<keyword evidence="7 9" id="KW-0496">Mitochondrion</keyword>
<evidence type="ECO:0000256" key="8">
    <source>
        <dbReference type="ARBA" id="ARBA00023136"/>
    </source>
</evidence>